<sequence length="426" mass="51087">MNNVGLLVSALFDRFKNLEFFNSFYKAINEISQYPEQKVLLSQKITRTSTVQYSKQLLESIILVKKFASQYLFQLFQLGCELDINLEEQAIIFLKFLKNTREESFITEIIEILQNIKQNIFRNSLWSIGLEDQIEQLLYDIASTNSKKIETTLNYDDSDTEQSEIDMHEVIEGWICQDEQGYFKQQLVYFRNDVYFEFIMKLVFDLLNSQPIPQWFSILQIENDELNDCRMWKSETQKLDPVYNYRSKKVLKIITNDKNFAIITKQVPQLLMKICKSYFQLVYMIYESLKDYERTINLQHIGQLIDYLFLQSPKSQNISSQEFKFKDLDNINEFAKQRNQNHSKFQFNSQDQKFKRQKTIVEIIIIHLVLKIKYYVLQNQVFQLLINSKQNILLIRTVKPYLNQIQHQNRINGLTYYLYFQKINHI</sequence>
<protein>
    <submittedName>
        <fullName evidence="1">Uncharacterized protein</fullName>
    </submittedName>
</protein>
<organism evidence="1 2">
    <name type="scientific">Paramecium sonneborni</name>
    <dbReference type="NCBI Taxonomy" id="65129"/>
    <lineage>
        <taxon>Eukaryota</taxon>
        <taxon>Sar</taxon>
        <taxon>Alveolata</taxon>
        <taxon>Ciliophora</taxon>
        <taxon>Intramacronucleata</taxon>
        <taxon>Oligohymenophorea</taxon>
        <taxon>Peniculida</taxon>
        <taxon>Parameciidae</taxon>
        <taxon>Paramecium</taxon>
    </lineage>
</organism>
<evidence type="ECO:0000313" key="2">
    <source>
        <dbReference type="Proteomes" id="UP000692954"/>
    </source>
</evidence>
<name>A0A8S1L632_9CILI</name>
<evidence type="ECO:0000313" key="1">
    <source>
        <dbReference type="EMBL" id="CAD8058114.1"/>
    </source>
</evidence>
<keyword evidence="2" id="KW-1185">Reference proteome</keyword>
<dbReference type="AlphaFoldDB" id="A0A8S1L632"/>
<reference evidence="1" key="1">
    <citation type="submission" date="2021-01" db="EMBL/GenBank/DDBJ databases">
        <authorList>
            <consortium name="Genoscope - CEA"/>
            <person name="William W."/>
        </authorList>
    </citation>
    <scope>NUCLEOTIDE SEQUENCE</scope>
</reference>
<accession>A0A8S1L632</accession>
<gene>
    <name evidence="1" type="ORF">PSON_ATCC_30995.1.T0120037</name>
</gene>
<comment type="caution">
    <text evidence="1">The sequence shown here is derived from an EMBL/GenBank/DDBJ whole genome shotgun (WGS) entry which is preliminary data.</text>
</comment>
<proteinExistence type="predicted"/>
<dbReference type="Proteomes" id="UP000692954">
    <property type="component" value="Unassembled WGS sequence"/>
</dbReference>
<dbReference type="EMBL" id="CAJJDN010000012">
    <property type="protein sequence ID" value="CAD8058114.1"/>
    <property type="molecule type" value="Genomic_DNA"/>
</dbReference>